<evidence type="ECO:0000256" key="5">
    <source>
        <dbReference type="ARBA" id="ARBA00023002"/>
    </source>
</evidence>
<accession>A0A848KAH6</accession>
<reference evidence="10 11" key="2">
    <citation type="submission" date="2020-06" db="EMBL/GenBank/DDBJ databases">
        <title>Antribacter stalactiti gen. nov., sp. nov., a new member of the family Nacardiaceae isolated from a cave.</title>
        <authorList>
            <person name="Kim I.S."/>
        </authorList>
    </citation>
    <scope>NUCLEOTIDE SEQUENCE [LARGE SCALE GENOMIC DNA]</scope>
    <source>
        <strain evidence="10 11">YC2-7</strain>
    </source>
</reference>
<keyword evidence="4 6" id="KW-0274">FAD</keyword>
<evidence type="ECO:0000256" key="1">
    <source>
        <dbReference type="ARBA" id="ARBA00001974"/>
    </source>
</evidence>
<proteinExistence type="inferred from homology"/>
<dbReference type="InterPro" id="IPR046373">
    <property type="entry name" value="Acyl-CoA_Oxase/DH_mid-dom_sf"/>
</dbReference>
<dbReference type="InterPro" id="IPR009100">
    <property type="entry name" value="AcylCoA_DH/oxidase_NM_dom_sf"/>
</dbReference>
<feature type="domain" description="Acyl-CoA oxidase/dehydrogenase middle" evidence="8">
    <location>
        <begin position="111"/>
        <end position="205"/>
    </location>
</feature>
<evidence type="ECO:0000256" key="6">
    <source>
        <dbReference type="RuleBase" id="RU362125"/>
    </source>
</evidence>
<evidence type="ECO:0000256" key="3">
    <source>
        <dbReference type="ARBA" id="ARBA00022630"/>
    </source>
</evidence>
<keyword evidence="5 6" id="KW-0560">Oxidoreductase</keyword>
<evidence type="ECO:0000256" key="4">
    <source>
        <dbReference type="ARBA" id="ARBA00022827"/>
    </source>
</evidence>
<dbReference type="SUPFAM" id="SSF56645">
    <property type="entry name" value="Acyl-CoA dehydrogenase NM domain-like"/>
    <property type="match status" value="1"/>
</dbReference>
<dbReference type="Pfam" id="PF02771">
    <property type="entry name" value="Acyl-CoA_dh_N"/>
    <property type="match status" value="1"/>
</dbReference>
<dbReference type="GO" id="GO:0050660">
    <property type="term" value="F:flavin adenine dinucleotide binding"/>
    <property type="evidence" value="ECO:0007669"/>
    <property type="project" value="InterPro"/>
</dbReference>
<dbReference type="Gene3D" id="1.20.140.10">
    <property type="entry name" value="Butyryl-CoA Dehydrogenase, subunit A, domain 3"/>
    <property type="match status" value="1"/>
</dbReference>
<organism evidence="10 11">
    <name type="scientific">Antrihabitans stalactiti</name>
    <dbReference type="NCBI Taxonomy" id="2584121"/>
    <lineage>
        <taxon>Bacteria</taxon>
        <taxon>Bacillati</taxon>
        <taxon>Actinomycetota</taxon>
        <taxon>Actinomycetes</taxon>
        <taxon>Mycobacteriales</taxon>
        <taxon>Nocardiaceae</taxon>
        <taxon>Antrihabitans</taxon>
    </lineage>
</organism>
<dbReference type="InterPro" id="IPR013786">
    <property type="entry name" value="AcylCoA_DH/ox_N"/>
</dbReference>
<dbReference type="RefSeq" id="WP_169587299.1">
    <property type="nucleotide sequence ID" value="NZ_VCQU01000004.1"/>
</dbReference>
<dbReference type="FunFam" id="2.40.110.10:FF:000011">
    <property type="entry name" value="Acyl-CoA dehydrogenase FadE34"/>
    <property type="match status" value="1"/>
</dbReference>
<comment type="cofactor">
    <cofactor evidence="1 6">
        <name>FAD</name>
        <dbReference type="ChEBI" id="CHEBI:57692"/>
    </cofactor>
</comment>
<keyword evidence="3 6" id="KW-0285">Flavoprotein</keyword>
<dbReference type="GO" id="GO:0005886">
    <property type="term" value="C:plasma membrane"/>
    <property type="evidence" value="ECO:0007669"/>
    <property type="project" value="TreeGrafter"/>
</dbReference>
<keyword evidence="11" id="KW-1185">Reference proteome</keyword>
<evidence type="ECO:0000259" key="8">
    <source>
        <dbReference type="Pfam" id="PF02770"/>
    </source>
</evidence>
<evidence type="ECO:0000259" key="7">
    <source>
        <dbReference type="Pfam" id="PF00441"/>
    </source>
</evidence>
<dbReference type="Pfam" id="PF00441">
    <property type="entry name" value="Acyl-CoA_dh_1"/>
    <property type="match status" value="1"/>
</dbReference>
<dbReference type="InterPro" id="IPR006091">
    <property type="entry name" value="Acyl-CoA_Oxase/DH_mid-dom"/>
</dbReference>
<dbReference type="SUPFAM" id="SSF47203">
    <property type="entry name" value="Acyl-CoA dehydrogenase C-terminal domain-like"/>
    <property type="match status" value="1"/>
</dbReference>
<dbReference type="EMBL" id="VCQU01000004">
    <property type="protein sequence ID" value="NMN95895.1"/>
    <property type="molecule type" value="Genomic_DNA"/>
</dbReference>
<gene>
    <name evidence="10" type="ORF">FGL95_12710</name>
</gene>
<evidence type="ECO:0000313" key="10">
    <source>
        <dbReference type="EMBL" id="NMN95895.1"/>
    </source>
</evidence>
<dbReference type="Proteomes" id="UP000535543">
    <property type="component" value="Unassembled WGS sequence"/>
</dbReference>
<feature type="domain" description="Acyl-CoA dehydrogenase/oxidase C-terminal" evidence="7">
    <location>
        <begin position="217"/>
        <end position="372"/>
    </location>
</feature>
<dbReference type="PANTHER" id="PTHR43292">
    <property type="entry name" value="ACYL-COA DEHYDROGENASE"/>
    <property type="match status" value="1"/>
</dbReference>
<dbReference type="InterPro" id="IPR036250">
    <property type="entry name" value="AcylCo_DH-like_C"/>
</dbReference>
<dbReference type="AlphaFoldDB" id="A0A848KAH6"/>
<sequence length="378" mass="41606">MDFRDSPAEAEFRAQLREWLQRNAPGAGRGWSRALYDAGYAGLTWPREYGGGGLTPNFEAIYHEEAAAANVPTPINFIGLNIAGPTIIAWGTDEQKRRFLPPLLSGEQVWCQGFSEPEAGSDLAGARTRAVRDGDHWVVNGQKVWSSLAHVADWCVLLARTDPDVAKHAGLSYLLVDMRSPGVEVRPLRQLTGESEFNEIFFTDVRVPADLMLGQPGDGWKVAMTTLQHERGTAALPLAADLQAKLHHLLVLSSQARPDGSVPSADPLVRQAIAREWVTTQALRFTNYRSLTALLHDGAPGPEAMITRLAWSQANQRLTRLALDVQGAYAAIDGDDADWHGYWQHEQLRSRGNTIEGGTAEIQRNVIAERVLNLPRGR</sequence>
<name>A0A848KAH6_9NOCA</name>
<dbReference type="InterPro" id="IPR009075">
    <property type="entry name" value="AcylCo_DH/oxidase_C"/>
</dbReference>
<dbReference type="PANTHER" id="PTHR43292:SF4">
    <property type="entry name" value="ACYL-COA DEHYDROGENASE FADE34"/>
    <property type="match status" value="1"/>
</dbReference>
<comment type="similarity">
    <text evidence="2 6">Belongs to the acyl-CoA dehydrogenase family.</text>
</comment>
<dbReference type="Pfam" id="PF02770">
    <property type="entry name" value="Acyl-CoA_dh_M"/>
    <property type="match status" value="1"/>
</dbReference>
<dbReference type="GO" id="GO:0016627">
    <property type="term" value="F:oxidoreductase activity, acting on the CH-CH group of donors"/>
    <property type="evidence" value="ECO:0007669"/>
    <property type="project" value="InterPro"/>
</dbReference>
<evidence type="ECO:0000313" key="11">
    <source>
        <dbReference type="Proteomes" id="UP000535543"/>
    </source>
</evidence>
<dbReference type="Gene3D" id="2.40.110.10">
    <property type="entry name" value="Butyryl-CoA Dehydrogenase, subunit A, domain 2"/>
    <property type="match status" value="1"/>
</dbReference>
<comment type="caution">
    <text evidence="10">The sequence shown here is derived from an EMBL/GenBank/DDBJ whole genome shotgun (WGS) entry which is preliminary data.</text>
</comment>
<evidence type="ECO:0000256" key="2">
    <source>
        <dbReference type="ARBA" id="ARBA00009347"/>
    </source>
</evidence>
<dbReference type="Gene3D" id="1.10.540.10">
    <property type="entry name" value="Acyl-CoA dehydrogenase/oxidase, N-terminal domain"/>
    <property type="match status" value="1"/>
</dbReference>
<reference evidence="10 11" key="1">
    <citation type="submission" date="2019-05" db="EMBL/GenBank/DDBJ databases">
        <authorList>
            <person name="Lee S.D."/>
        </authorList>
    </citation>
    <scope>NUCLEOTIDE SEQUENCE [LARGE SCALE GENOMIC DNA]</scope>
    <source>
        <strain evidence="10 11">YC2-7</strain>
    </source>
</reference>
<dbReference type="InterPro" id="IPR052161">
    <property type="entry name" value="Mycobact_Acyl-CoA_DH"/>
</dbReference>
<evidence type="ECO:0000259" key="9">
    <source>
        <dbReference type="Pfam" id="PF02771"/>
    </source>
</evidence>
<dbReference type="InterPro" id="IPR037069">
    <property type="entry name" value="AcylCoA_DH/ox_N_sf"/>
</dbReference>
<protein>
    <submittedName>
        <fullName evidence="10">Acyl-CoA dehydrogenase</fullName>
    </submittedName>
</protein>
<feature type="domain" description="Acyl-CoA dehydrogenase/oxidase N-terminal" evidence="9">
    <location>
        <begin position="8"/>
        <end position="107"/>
    </location>
</feature>